<comment type="caution">
    <text evidence="3">The sequence shown here is derived from an EMBL/GenBank/DDBJ whole genome shotgun (WGS) entry which is preliminary data.</text>
</comment>
<feature type="compositionally biased region" description="Basic residues" evidence="1">
    <location>
        <begin position="617"/>
        <end position="630"/>
    </location>
</feature>
<feature type="compositionally biased region" description="Basic and acidic residues" evidence="1">
    <location>
        <begin position="662"/>
        <end position="685"/>
    </location>
</feature>
<dbReference type="InterPro" id="IPR012337">
    <property type="entry name" value="RNaseH-like_sf"/>
</dbReference>
<feature type="compositionally biased region" description="Basic and acidic residues" evidence="1">
    <location>
        <begin position="631"/>
        <end position="642"/>
    </location>
</feature>
<dbReference type="GO" id="GO:0006313">
    <property type="term" value="P:DNA transposition"/>
    <property type="evidence" value="ECO:0007669"/>
    <property type="project" value="InterPro"/>
</dbReference>
<dbReference type="PRINTS" id="PR00929">
    <property type="entry name" value="ATHOOK"/>
</dbReference>
<protein>
    <recommendedName>
        <fullName evidence="2">Transposase IS4-like domain-containing protein</fullName>
    </recommendedName>
</protein>
<dbReference type="GO" id="GO:0003677">
    <property type="term" value="F:DNA binding"/>
    <property type="evidence" value="ECO:0007669"/>
    <property type="project" value="InterPro"/>
</dbReference>
<dbReference type="RefSeq" id="WP_005435904.1">
    <property type="nucleotide sequence ID" value="NZ_JH815518.1"/>
</dbReference>
<dbReference type="EMBL" id="ADMG01000048">
    <property type="protein sequence ID" value="EKB30257.1"/>
    <property type="molecule type" value="Genomic_DNA"/>
</dbReference>
<dbReference type="SUPFAM" id="SSF53098">
    <property type="entry name" value="Ribonuclease H-like"/>
    <property type="match status" value="1"/>
</dbReference>
<feature type="compositionally biased region" description="Polar residues" evidence="1">
    <location>
        <begin position="542"/>
        <end position="552"/>
    </location>
</feature>
<sequence length="685" mass="77123">MGHIYWELPEIPIPPQAYVNKNDGRVFLMSRDSRNVRRRKSIGHATGNGNMYPNDTFRFLFPNLWKEHYGEKQSLPPHMLSLGPYATFLAIAERNGLYDLLHKHFGPLYGNTVMDYAMFSAADRSNSTHLFEDAMRMRVCFSKDRHADSWYSELFSKNLPLDALHQFKIDWIKQCAKQGCSKVWLCIDGSNNNCESEAGEINEFGKAKSLKDVPIVSYMWAVDATTGRPITWFVNPGSMIDAKAFRGIAQFLAASSISVEGLISDRGFCTQDVIDLAEECGLRYIIMLKGSTNGAQTLFERHGAEVRWNVRNILNKNGIFGTTDKAKIFANSSKENCIGLFFDGLSSAPRAVRFINKVLDCSMTLRAEIAAGKPKVNVPAAMKKFIEIAEINGKKEVLFRYEAWQQEADRKGFYAIASSDELSAAEIHSLYGLRDASEKQFSMLKSQLGSHVTRVQSRQSIESKLAVAFIASVIRTEILIACRKLELDVNQMIRHCDRCQLMLLPDGVYAFVDNLSARLKRFLEEFGVTPEILKRLSEETNARLSNPMQSQIRRLPQGADAPKPPRGRPRKEKSAEDDDKPRRKPGRPKGSKNKKTLERERLAAETAAKGVLPPEKVKRKPGRPKGSKNKKTLEREARERALLEQAGQKRGRGRPKGSKNKATLEREAKEAAEAMKKARDGLDEG</sequence>
<dbReference type="GO" id="GO:0004803">
    <property type="term" value="F:transposase activity"/>
    <property type="evidence" value="ECO:0007669"/>
    <property type="project" value="InterPro"/>
</dbReference>
<keyword evidence="6" id="KW-1185">Reference proteome</keyword>
<proteinExistence type="predicted"/>
<evidence type="ECO:0000259" key="2">
    <source>
        <dbReference type="Pfam" id="PF01609"/>
    </source>
</evidence>
<dbReference type="EMBL" id="ADMG01000057">
    <property type="protein sequence ID" value="EKB30113.1"/>
    <property type="molecule type" value="Genomic_DNA"/>
</dbReference>
<dbReference type="HOGENOM" id="CLU_405391_0_0_4"/>
<name>K1JTY5_9BURK</name>
<feature type="region of interest" description="Disordered" evidence="1">
    <location>
        <begin position="540"/>
        <end position="685"/>
    </location>
</feature>
<dbReference type="InterPro" id="IPR017956">
    <property type="entry name" value="AT_hook_DNA-bd_motif"/>
</dbReference>
<accession>K1JTY5</accession>
<evidence type="ECO:0000313" key="4">
    <source>
        <dbReference type="EMBL" id="EKB30257.1"/>
    </source>
</evidence>
<dbReference type="PATRIC" id="fig|742823.3.peg.1618"/>
<evidence type="ECO:0000313" key="3">
    <source>
        <dbReference type="EMBL" id="EKB30113.1"/>
    </source>
</evidence>
<evidence type="ECO:0000256" key="1">
    <source>
        <dbReference type="SAM" id="MobiDB-lite"/>
    </source>
</evidence>
<organism evidence="3 6">
    <name type="scientific">Sutterella wadsworthensis 2_1_59BFAA</name>
    <dbReference type="NCBI Taxonomy" id="742823"/>
    <lineage>
        <taxon>Bacteria</taxon>
        <taxon>Pseudomonadati</taxon>
        <taxon>Pseudomonadota</taxon>
        <taxon>Betaproteobacteria</taxon>
        <taxon>Burkholderiales</taxon>
        <taxon>Sutterellaceae</taxon>
        <taxon>Sutterella</taxon>
    </lineage>
</organism>
<dbReference type="EMBL" id="ADMG01000036">
    <property type="protein sequence ID" value="EKB30763.1"/>
    <property type="molecule type" value="Genomic_DNA"/>
</dbReference>
<gene>
    <name evidence="5" type="ORF">HMPREF9465_01626</name>
    <name evidence="4" type="ORF">HMPREF9465_02148</name>
    <name evidence="3" type="ORF">HMPREF9465_02289</name>
</gene>
<dbReference type="AlphaFoldDB" id="K1JTY5"/>
<evidence type="ECO:0000313" key="6">
    <source>
        <dbReference type="Proteomes" id="UP000005835"/>
    </source>
</evidence>
<dbReference type="InterPro" id="IPR002559">
    <property type="entry name" value="Transposase_11"/>
</dbReference>
<dbReference type="Pfam" id="PF01609">
    <property type="entry name" value="DDE_Tnp_1"/>
    <property type="match status" value="1"/>
</dbReference>
<dbReference type="OrthoDB" id="9157355at2"/>
<dbReference type="SMART" id="SM00384">
    <property type="entry name" value="AT_hook"/>
    <property type="match status" value="4"/>
</dbReference>
<dbReference type="Proteomes" id="UP000005835">
    <property type="component" value="Unassembled WGS sequence"/>
</dbReference>
<evidence type="ECO:0000313" key="5">
    <source>
        <dbReference type="EMBL" id="EKB30763.1"/>
    </source>
</evidence>
<dbReference type="eggNOG" id="COG5421">
    <property type="taxonomic scope" value="Bacteria"/>
</dbReference>
<feature type="compositionally biased region" description="Basic residues" evidence="1">
    <location>
        <begin position="649"/>
        <end position="659"/>
    </location>
</feature>
<feature type="domain" description="Transposase IS4-like" evidence="2">
    <location>
        <begin position="221"/>
        <end position="473"/>
    </location>
</feature>
<dbReference type="STRING" id="742823.HMPREF9465_01626"/>
<reference evidence="3 6" key="1">
    <citation type="submission" date="2012-05" db="EMBL/GenBank/DDBJ databases">
        <title>The Genome Sequence of Sutterella wadsworthensis 2_1_59BFAA.</title>
        <authorList>
            <consortium name="The Broad Institute Genome Sequencing Platform"/>
            <person name="Earl A."/>
            <person name="Ward D."/>
            <person name="Feldgarden M."/>
            <person name="Gevers D."/>
            <person name="Daigneault M."/>
            <person name="Strauss J."/>
            <person name="Allen-Vercoe E."/>
            <person name="Walker B."/>
            <person name="Young S.K."/>
            <person name="Zeng Q."/>
            <person name="Gargeya S."/>
            <person name="Fitzgerald M."/>
            <person name="Haas B."/>
            <person name="Abouelleil A."/>
            <person name="Alvarado L."/>
            <person name="Arachchi H.M."/>
            <person name="Berlin A.M."/>
            <person name="Chapman S.B."/>
            <person name="Goldberg J."/>
            <person name="Griggs A."/>
            <person name="Gujja S."/>
            <person name="Hansen M."/>
            <person name="Howarth C."/>
            <person name="Imamovic A."/>
            <person name="Larimer J."/>
            <person name="McCowen C."/>
            <person name="Montmayeur A."/>
            <person name="Murphy C."/>
            <person name="Neiman D."/>
            <person name="Pearson M."/>
            <person name="Priest M."/>
            <person name="Roberts A."/>
            <person name="Saif S."/>
            <person name="Shea T."/>
            <person name="Sisk P."/>
            <person name="Sykes S."/>
            <person name="Wortman J."/>
            <person name="Nusbaum C."/>
            <person name="Birren B."/>
        </authorList>
    </citation>
    <scope>NUCLEOTIDE SEQUENCE [LARGE SCALE GENOMIC DNA]</scope>
    <source>
        <strain evidence="3 6">2_1_59BFAA</strain>
    </source>
</reference>
<feature type="compositionally biased region" description="Basic residues" evidence="1">
    <location>
        <begin position="582"/>
        <end position="594"/>
    </location>
</feature>